<keyword evidence="1" id="KW-0472">Membrane</keyword>
<organism evidence="3 4">
    <name type="scientific">Candidatus Taylorbacteria bacterium CG11_big_fil_rev_8_21_14_0_20_46_11</name>
    <dbReference type="NCBI Taxonomy" id="1975025"/>
    <lineage>
        <taxon>Bacteria</taxon>
        <taxon>Candidatus Tayloriibacteriota</taxon>
    </lineage>
</organism>
<reference evidence="3 4" key="1">
    <citation type="submission" date="2017-09" db="EMBL/GenBank/DDBJ databases">
        <title>Depth-based differentiation of microbial function through sediment-hosted aquifers and enrichment of novel symbionts in the deep terrestrial subsurface.</title>
        <authorList>
            <person name="Probst A.J."/>
            <person name="Ladd B."/>
            <person name="Jarett J.K."/>
            <person name="Geller-Mcgrath D.E."/>
            <person name="Sieber C.M."/>
            <person name="Emerson J.B."/>
            <person name="Anantharaman K."/>
            <person name="Thomas B.C."/>
            <person name="Malmstrom R."/>
            <person name="Stieglmeier M."/>
            <person name="Klingl A."/>
            <person name="Woyke T."/>
            <person name="Ryan C.M."/>
            <person name="Banfield J.F."/>
        </authorList>
    </citation>
    <scope>NUCLEOTIDE SEQUENCE [LARGE SCALE GENOMIC DNA]</scope>
    <source>
        <strain evidence="3">CG11_big_fil_rev_8_21_14_0_20_46_11</strain>
    </source>
</reference>
<feature type="transmembrane region" description="Helical" evidence="1">
    <location>
        <begin position="87"/>
        <end position="108"/>
    </location>
</feature>
<keyword evidence="1" id="KW-0812">Transmembrane</keyword>
<protein>
    <submittedName>
        <fullName evidence="3">Uncharacterized protein</fullName>
    </submittedName>
</protein>
<comment type="caution">
    <text evidence="3">The sequence shown here is derived from an EMBL/GenBank/DDBJ whole genome shotgun (WGS) entry which is preliminary data.</text>
</comment>
<evidence type="ECO:0000256" key="1">
    <source>
        <dbReference type="SAM" id="Phobius"/>
    </source>
</evidence>
<dbReference type="AlphaFoldDB" id="A0A2H0KBA3"/>
<dbReference type="EMBL" id="PCVG01000045">
    <property type="protein sequence ID" value="PIQ68526.1"/>
    <property type="molecule type" value="Genomic_DNA"/>
</dbReference>
<dbReference type="InterPro" id="IPR043993">
    <property type="entry name" value="T4SS_pilin"/>
</dbReference>
<feature type="signal peptide" evidence="2">
    <location>
        <begin position="1"/>
        <end position="24"/>
    </location>
</feature>
<accession>A0A2H0KBA3</accession>
<feature type="transmembrane region" description="Helical" evidence="1">
    <location>
        <begin position="44"/>
        <end position="66"/>
    </location>
</feature>
<feature type="chain" id="PRO_5013641517" evidence="2">
    <location>
        <begin position="25"/>
        <end position="128"/>
    </location>
</feature>
<keyword evidence="1" id="KW-1133">Transmembrane helix</keyword>
<keyword evidence="2" id="KW-0732">Signal</keyword>
<dbReference type="Pfam" id="PF18895">
    <property type="entry name" value="T4SS_pilin"/>
    <property type="match status" value="1"/>
</dbReference>
<sequence length="128" mass="14190">MKYTRAFCLAVLALLSSVPFVTFAVCDDPTKLCNPITYNNLTEFFLAILDVVVQFSLVLIVFFLVYAGFQFVTAQGNSEKLQKAKQMLVWIVVGAFVILGVRVIRMAICGTLQQIDVQVTCKATNAEI</sequence>
<proteinExistence type="predicted"/>
<evidence type="ECO:0000313" key="3">
    <source>
        <dbReference type="EMBL" id="PIQ68526.1"/>
    </source>
</evidence>
<evidence type="ECO:0000256" key="2">
    <source>
        <dbReference type="SAM" id="SignalP"/>
    </source>
</evidence>
<gene>
    <name evidence="3" type="ORF">COV91_03670</name>
</gene>
<evidence type="ECO:0000313" key="4">
    <source>
        <dbReference type="Proteomes" id="UP000229342"/>
    </source>
</evidence>
<dbReference type="Proteomes" id="UP000229342">
    <property type="component" value="Unassembled WGS sequence"/>
</dbReference>
<name>A0A2H0KBA3_9BACT</name>